<gene>
    <name evidence="1" type="ORF">SCHPADRAFT_548947</name>
</gene>
<proteinExistence type="predicted"/>
<dbReference type="EMBL" id="KQ086044">
    <property type="protein sequence ID" value="KLO09815.1"/>
    <property type="molecule type" value="Genomic_DNA"/>
</dbReference>
<keyword evidence="2" id="KW-1185">Reference proteome</keyword>
<dbReference type="Proteomes" id="UP000053477">
    <property type="component" value="Unassembled WGS sequence"/>
</dbReference>
<reference evidence="1 2" key="1">
    <citation type="submission" date="2015-04" db="EMBL/GenBank/DDBJ databases">
        <title>Complete genome sequence of Schizopora paradoxa KUC8140, a cosmopolitan wood degrader in East Asia.</title>
        <authorList>
            <consortium name="DOE Joint Genome Institute"/>
            <person name="Min B."/>
            <person name="Park H."/>
            <person name="Jang Y."/>
            <person name="Kim J.-J."/>
            <person name="Kim K.H."/>
            <person name="Pangilinan J."/>
            <person name="Lipzen A."/>
            <person name="Riley R."/>
            <person name="Grigoriev I.V."/>
            <person name="Spatafora J.W."/>
            <person name="Choi I.-G."/>
        </authorList>
    </citation>
    <scope>NUCLEOTIDE SEQUENCE [LARGE SCALE GENOMIC DNA]</scope>
    <source>
        <strain evidence="1 2">KUC8140</strain>
    </source>
</reference>
<protein>
    <submittedName>
        <fullName evidence="1">Uncharacterized protein</fullName>
    </submittedName>
</protein>
<name>A0A0H2RD47_9AGAM</name>
<sequence>MLLDGHILTCLRFDNDSPVFSCDGHYPILAGVDPETADPLYVAVVHQEVDSPWYFTTAKDGASSVEYTNEVGERLESSNFFVLALRHDPIDLPPQDIRHRAGAKDPTGPVYWVEFWPTKDVHYFDDERLRDDRLLKSFLEDLRERKMTESILDGFD</sequence>
<dbReference type="AlphaFoldDB" id="A0A0H2RD47"/>
<organism evidence="1 2">
    <name type="scientific">Schizopora paradoxa</name>
    <dbReference type="NCBI Taxonomy" id="27342"/>
    <lineage>
        <taxon>Eukaryota</taxon>
        <taxon>Fungi</taxon>
        <taxon>Dikarya</taxon>
        <taxon>Basidiomycota</taxon>
        <taxon>Agaricomycotina</taxon>
        <taxon>Agaricomycetes</taxon>
        <taxon>Hymenochaetales</taxon>
        <taxon>Schizoporaceae</taxon>
        <taxon>Schizopora</taxon>
    </lineage>
</organism>
<evidence type="ECO:0000313" key="1">
    <source>
        <dbReference type="EMBL" id="KLO09815.1"/>
    </source>
</evidence>
<evidence type="ECO:0000313" key="2">
    <source>
        <dbReference type="Proteomes" id="UP000053477"/>
    </source>
</evidence>
<dbReference type="InParanoid" id="A0A0H2RD47"/>
<accession>A0A0H2RD47</accession>